<dbReference type="InterPro" id="IPR015943">
    <property type="entry name" value="WD40/YVTN_repeat-like_dom_sf"/>
</dbReference>
<dbReference type="PANTHER" id="PTHR43143:SF1">
    <property type="entry name" value="SERINE_THREONINE-PROTEIN PHOSPHATASE CPPED1"/>
    <property type="match status" value="1"/>
</dbReference>
<dbReference type="AlphaFoldDB" id="A0A5C5V6W5"/>
<dbReference type="SMART" id="SM00564">
    <property type="entry name" value="PQQ"/>
    <property type="match status" value="4"/>
</dbReference>
<dbReference type="OrthoDB" id="9773856at2"/>
<dbReference type="InterPro" id="IPR018391">
    <property type="entry name" value="PQQ_b-propeller_rpt"/>
</dbReference>
<dbReference type="Gene3D" id="2.130.10.10">
    <property type="entry name" value="YVTN repeat-like/Quinoprotein amine dehydrogenase"/>
    <property type="match status" value="1"/>
</dbReference>
<dbReference type="Proteomes" id="UP000316714">
    <property type="component" value="Unassembled WGS sequence"/>
</dbReference>
<feature type="domain" description="Pyrrolo-quinoline quinone repeat" evidence="3">
    <location>
        <begin position="466"/>
        <end position="668"/>
    </location>
</feature>
<dbReference type="InterPro" id="IPR006311">
    <property type="entry name" value="TAT_signal"/>
</dbReference>
<evidence type="ECO:0000259" key="3">
    <source>
        <dbReference type="Pfam" id="PF13360"/>
    </source>
</evidence>
<dbReference type="RefSeq" id="WP_146566137.1">
    <property type="nucleotide sequence ID" value="NZ_SIHJ01000002.1"/>
</dbReference>
<feature type="domain" description="Calcineurin-like phosphoesterase" evidence="2">
    <location>
        <begin position="44"/>
        <end position="243"/>
    </location>
</feature>
<reference evidence="4 5" key="1">
    <citation type="submission" date="2019-02" db="EMBL/GenBank/DDBJ databases">
        <title>Deep-cultivation of Planctomycetes and their phenomic and genomic characterization uncovers novel biology.</title>
        <authorList>
            <person name="Wiegand S."/>
            <person name="Jogler M."/>
            <person name="Boedeker C."/>
            <person name="Pinto D."/>
            <person name="Vollmers J."/>
            <person name="Rivas-Marin E."/>
            <person name="Kohn T."/>
            <person name="Peeters S.H."/>
            <person name="Heuer A."/>
            <person name="Rast P."/>
            <person name="Oberbeckmann S."/>
            <person name="Bunk B."/>
            <person name="Jeske O."/>
            <person name="Meyerdierks A."/>
            <person name="Storesund J.E."/>
            <person name="Kallscheuer N."/>
            <person name="Luecker S."/>
            <person name="Lage O.M."/>
            <person name="Pohl T."/>
            <person name="Merkel B.J."/>
            <person name="Hornburger P."/>
            <person name="Mueller R.-W."/>
            <person name="Bruemmer F."/>
            <person name="Labrenz M."/>
            <person name="Spormann A.M."/>
            <person name="Op Den Camp H."/>
            <person name="Overmann J."/>
            <person name="Amann R."/>
            <person name="Jetten M.S.M."/>
            <person name="Mascher T."/>
            <person name="Medema M.H."/>
            <person name="Devos D.P."/>
            <person name="Kaster A.-K."/>
            <person name="Ovreas L."/>
            <person name="Rohde M."/>
            <person name="Galperin M.Y."/>
            <person name="Jogler C."/>
        </authorList>
    </citation>
    <scope>NUCLEOTIDE SEQUENCE [LARGE SCALE GENOMIC DNA]</scope>
    <source>
        <strain evidence="4 5">KOR34</strain>
    </source>
</reference>
<dbReference type="EMBL" id="SIHJ01000002">
    <property type="protein sequence ID" value="TWT33475.1"/>
    <property type="molecule type" value="Genomic_DNA"/>
</dbReference>
<comment type="caution">
    <text evidence="4">The sequence shown here is derived from an EMBL/GenBank/DDBJ whole genome shotgun (WGS) entry which is preliminary data.</text>
</comment>
<gene>
    <name evidence="4" type="primary">bamB_2</name>
    <name evidence="4" type="ORF">KOR34_33070</name>
</gene>
<dbReference type="InterPro" id="IPR004843">
    <property type="entry name" value="Calcineurin-like_PHP"/>
</dbReference>
<dbReference type="InterPro" id="IPR002372">
    <property type="entry name" value="PQQ_rpt_dom"/>
</dbReference>
<dbReference type="SUPFAM" id="SSF50998">
    <property type="entry name" value="Quinoprotein alcohol dehydrogenase-like"/>
    <property type="match status" value="1"/>
</dbReference>
<dbReference type="PROSITE" id="PS51318">
    <property type="entry name" value="TAT"/>
    <property type="match status" value="1"/>
</dbReference>
<dbReference type="GO" id="GO:0016787">
    <property type="term" value="F:hydrolase activity"/>
    <property type="evidence" value="ECO:0007669"/>
    <property type="project" value="InterPro"/>
</dbReference>
<organism evidence="4 5">
    <name type="scientific">Posidoniimonas corsicana</name>
    <dbReference type="NCBI Taxonomy" id="1938618"/>
    <lineage>
        <taxon>Bacteria</taxon>
        <taxon>Pseudomonadati</taxon>
        <taxon>Planctomycetota</taxon>
        <taxon>Planctomycetia</taxon>
        <taxon>Pirellulales</taxon>
        <taxon>Lacipirellulaceae</taxon>
        <taxon>Posidoniimonas</taxon>
    </lineage>
</organism>
<proteinExistence type="predicted"/>
<protein>
    <submittedName>
        <fullName evidence="4">Outer membrane protein assembly factor BamB</fullName>
    </submittedName>
</protein>
<dbReference type="Gene3D" id="3.60.21.10">
    <property type="match status" value="1"/>
</dbReference>
<dbReference type="Pfam" id="PF00149">
    <property type="entry name" value="Metallophos"/>
    <property type="match status" value="1"/>
</dbReference>
<dbReference type="InterPro" id="IPR029052">
    <property type="entry name" value="Metallo-depent_PP-like"/>
</dbReference>
<dbReference type="Pfam" id="PF13360">
    <property type="entry name" value="PQQ_2"/>
    <property type="match status" value="1"/>
</dbReference>
<feature type="compositionally biased region" description="Basic residues" evidence="1">
    <location>
        <begin position="356"/>
        <end position="365"/>
    </location>
</feature>
<evidence type="ECO:0000313" key="4">
    <source>
        <dbReference type="EMBL" id="TWT33475.1"/>
    </source>
</evidence>
<dbReference type="PANTHER" id="PTHR43143">
    <property type="entry name" value="METALLOPHOSPHOESTERASE, CALCINEURIN SUPERFAMILY"/>
    <property type="match status" value="1"/>
</dbReference>
<dbReference type="InterPro" id="IPR011047">
    <property type="entry name" value="Quinoprotein_ADH-like_sf"/>
</dbReference>
<accession>A0A5C5V6W5</accession>
<evidence type="ECO:0000259" key="2">
    <source>
        <dbReference type="Pfam" id="PF00149"/>
    </source>
</evidence>
<evidence type="ECO:0000256" key="1">
    <source>
        <dbReference type="SAM" id="MobiDB-lite"/>
    </source>
</evidence>
<sequence length="785" mass="84180">MLGLTRRRFTQLLTSLPAVRLVVGGRASPAATATGAGAVTDFAFVHLSDTHLDPRPRGQAYNNGGRSVSVLDWFAERAVRPLGADAAPSDGGPLTPEFAIHTGDVFEYSIVDDCWSDWDRAVEGAGLPIYCVPGNHDNTWSSISRYLRERHGGDSYSFDRHGVHFVCLNSAGSLDPLPAIDQRTLRWLRADLESVPVDTPIILSLHHPLSGNSGYASEYDKLRLWDALRRHNLRLMLDGHWHQVDVKTWQNTPRINGGETFRKNPGYATVAVSGGVLTHRYHFHDTAEGGPRDVATLRLPLDAAPVGYRAVLRARTPRKNPDVVRLNAWVEAIGAVNTHADPRVVAFVDDDNASRRPLRKAKKPKPAPNKQPGTHYTATLPTDGLTPGRHFAKVRIAAPGQAVTLDTDLKVAPQGVVNEQAVEFTLPDRSGRYAAAAYQNDAGVKTPLLLTESAGAPATLLFGDTAGTVTALDADSLQPRWRRQTGREILHSLALAGGHVLAGDSDGVLWRLDAGSGEVVSSTDLPAPLFAPPLVIEDHAYLGDANGAVHAINLTSGQPGWKQDVASFAFEAAPTYYAEGDLLIGGAWDGRIYALDRQSGEVAWSAAAPTGQVQTKSRYYSAADGSPVLVGDELWIVDRGYRLGRYAAASGEFLGLVQEKAAGVTPIGGDSTDLCVTHLDDRVSRRAVGGEVLWEQPVETGRCPRGVSVGPGQPGSPSGDPTLCCVSDRGLMTLLSAADGRVLHRYSATPRLFVLAPPTSSPSGRQWWVAGMDGVVTRVQQAVDA</sequence>
<name>A0A5C5V6W5_9BACT</name>
<feature type="region of interest" description="Disordered" evidence="1">
    <location>
        <begin position="351"/>
        <end position="384"/>
    </location>
</feature>
<dbReference type="SUPFAM" id="SSF56300">
    <property type="entry name" value="Metallo-dependent phosphatases"/>
    <property type="match status" value="1"/>
</dbReference>
<keyword evidence="5" id="KW-1185">Reference proteome</keyword>
<evidence type="ECO:0000313" key="5">
    <source>
        <dbReference type="Proteomes" id="UP000316714"/>
    </source>
</evidence>
<dbReference type="InterPro" id="IPR051918">
    <property type="entry name" value="STPP_CPPED1"/>
</dbReference>